<proteinExistence type="predicted"/>
<sequence length="210" mass="24736">MDGTIDNERAPLQDRQECGYGPYYQRSSSLQSFNVIPSSTLTSILVKKVRVKQGTLPYRRNDENKCVDVSKNYENYFNVVVLEKVNTKRRGPKIYPDEEEFYPALHRLAYLVSLVYLNFHTILTQMYGEPVLSFGEFSPLNKDLADHNKYPTTVIELLRIHAKLFKFHNVGYIYYDLWLDHFYREYLVYFAYGKQMDSKKGKVEAKKRSP</sequence>
<gene>
    <name evidence="1" type="ORF">Cgig2_021095</name>
</gene>
<reference evidence="1" key="1">
    <citation type="submission" date="2022-04" db="EMBL/GenBank/DDBJ databases">
        <title>Carnegiea gigantea Genome sequencing and assembly v2.</title>
        <authorList>
            <person name="Copetti D."/>
            <person name="Sanderson M.J."/>
            <person name="Burquez A."/>
            <person name="Wojciechowski M.F."/>
        </authorList>
    </citation>
    <scope>NUCLEOTIDE SEQUENCE</scope>
    <source>
        <strain evidence="1">SGP5-SGP5p</strain>
        <tissue evidence="1">Aerial part</tissue>
    </source>
</reference>
<dbReference type="Proteomes" id="UP001153076">
    <property type="component" value="Unassembled WGS sequence"/>
</dbReference>
<organism evidence="1 2">
    <name type="scientific">Carnegiea gigantea</name>
    <dbReference type="NCBI Taxonomy" id="171969"/>
    <lineage>
        <taxon>Eukaryota</taxon>
        <taxon>Viridiplantae</taxon>
        <taxon>Streptophyta</taxon>
        <taxon>Embryophyta</taxon>
        <taxon>Tracheophyta</taxon>
        <taxon>Spermatophyta</taxon>
        <taxon>Magnoliopsida</taxon>
        <taxon>eudicotyledons</taxon>
        <taxon>Gunneridae</taxon>
        <taxon>Pentapetalae</taxon>
        <taxon>Caryophyllales</taxon>
        <taxon>Cactineae</taxon>
        <taxon>Cactaceae</taxon>
        <taxon>Cactoideae</taxon>
        <taxon>Echinocereeae</taxon>
        <taxon>Carnegiea</taxon>
    </lineage>
</organism>
<keyword evidence="2" id="KW-1185">Reference proteome</keyword>
<protein>
    <submittedName>
        <fullName evidence="1">Uncharacterized protein</fullName>
    </submittedName>
</protein>
<evidence type="ECO:0000313" key="2">
    <source>
        <dbReference type="Proteomes" id="UP001153076"/>
    </source>
</evidence>
<dbReference type="OrthoDB" id="1937804at2759"/>
<comment type="caution">
    <text evidence="1">The sequence shown here is derived from an EMBL/GenBank/DDBJ whole genome shotgun (WGS) entry which is preliminary data.</text>
</comment>
<accession>A0A9Q1QAY9</accession>
<dbReference type="AlphaFoldDB" id="A0A9Q1QAY9"/>
<evidence type="ECO:0000313" key="1">
    <source>
        <dbReference type="EMBL" id="KAJ8435462.1"/>
    </source>
</evidence>
<name>A0A9Q1QAY9_9CARY</name>
<dbReference type="EMBL" id="JAKOGI010000411">
    <property type="protein sequence ID" value="KAJ8435462.1"/>
    <property type="molecule type" value="Genomic_DNA"/>
</dbReference>